<keyword evidence="4 7" id="KW-1133">Transmembrane helix</keyword>
<feature type="transmembrane region" description="Helical" evidence="7">
    <location>
        <begin position="163"/>
        <end position="181"/>
    </location>
</feature>
<dbReference type="InterPro" id="IPR004254">
    <property type="entry name" value="AdipoR/HlyIII-related"/>
</dbReference>
<dbReference type="Pfam" id="PF03006">
    <property type="entry name" value="HlyIII"/>
    <property type="match status" value="1"/>
</dbReference>
<protein>
    <submittedName>
        <fullName evidence="8">Membrane progestin receptor gamma-B</fullName>
    </submittedName>
</protein>
<sequence>MEKKRNERMRTGLTSGFGLYADEVPPQFREQYICYGYRKPYSSAMECLKSCFQPSNETVNVWTHFIPFLLFLVRFASLFRNYDVSDTYVYPLVSFALGICGFLLMSSGAHLFNSMSPRARHTCFFFDYSAISVYSVGAGQAFYFYSRSLQSDGDSFFGSSSRFLAVSCLVSILSTSICCASRHRWSKMKYIIRTFCFVVAFLCNSAPYVHRLINEPSHLRESDEELLALSYFKRHCLFYLISALANMSRMPERLIPGVLDIIGHSHHFLHVFTALGVADQFTAIQIQMDLRRNKLEEFPIASFSNSLGLMITICLINCGIVLLFSKLLRSNKEEEHKII</sequence>
<reference evidence="8" key="2">
    <citation type="journal article" date="2023" name="Science">
        <title>Genomic signatures of disease resistance in endangered staghorn corals.</title>
        <authorList>
            <person name="Vollmer S.V."/>
            <person name="Selwyn J.D."/>
            <person name="Despard B.A."/>
            <person name="Roesel C.L."/>
        </authorList>
    </citation>
    <scope>NUCLEOTIDE SEQUENCE</scope>
    <source>
        <strain evidence="8">K2</strain>
    </source>
</reference>
<dbReference type="GO" id="GO:0046872">
    <property type="term" value="F:metal ion binding"/>
    <property type="evidence" value="ECO:0007669"/>
    <property type="project" value="UniProtKB-KW"/>
</dbReference>
<feature type="binding site" evidence="6">
    <location>
        <position position="270"/>
    </location>
    <ligand>
        <name>Zn(2+)</name>
        <dbReference type="ChEBI" id="CHEBI:29105"/>
    </ligand>
</feature>
<comment type="caution">
    <text evidence="8">The sequence shown here is derived from an EMBL/GenBank/DDBJ whole genome shotgun (WGS) entry which is preliminary data.</text>
</comment>
<keyword evidence="6" id="KW-0479">Metal-binding</keyword>
<keyword evidence="9" id="KW-1185">Reference proteome</keyword>
<dbReference type="EMBL" id="JARQWQ010000014">
    <property type="protein sequence ID" value="KAK2567698.1"/>
    <property type="molecule type" value="Genomic_DNA"/>
</dbReference>
<organism evidence="8 9">
    <name type="scientific">Acropora cervicornis</name>
    <name type="common">Staghorn coral</name>
    <dbReference type="NCBI Taxonomy" id="6130"/>
    <lineage>
        <taxon>Eukaryota</taxon>
        <taxon>Metazoa</taxon>
        <taxon>Cnidaria</taxon>
        <taxon>Anthozoa</taxon>
        <taxon>Hexacorallia</taxon>
        <taxon>Scleractinia</taxon>
        <taxon>Astrocoeniina</taxon>
        <taxon>Acroporidae</taxon>
        <taxon>Acropora</taxon>
    </lineage>
</organism>
<evidence type="ECO:0000256" key="2">
    <source>
        <dbReference type="ARBA" id="ARBA00007018"/>
    </source>
</evidence>
<keyword evidence="6" id="KW-0862">Zinc</keyword>
<evidence type="ECO:0000313" key="9">
    <source>
        <dbReference type="Proteomes" id="UP001249851"/>
    </source>
</evidence>
<feature type="transmembrane region" description="Helical" evidence="7">
    <location>
        <begin position="59"/>
        <end position="76"/>
    </location>
</feature>
<accession>A0AAD9QUN1</accession>
<evidence type="ECO:0000256" key="7">
    <source>
        <dbReference type="SAM" id="Phobius"/>
    </source>
</evidence>
<reference evidence="8" key="1">
    <citation type="journal article" date="2023" name="G3 (Bethesda)">
        <title>Whole genome assembly and annotation of the endangered Caribbean coral Acropora cervicornis.</title>
        <authorList>
            <person name="Selwyn J.D."/>
            <person name="Vollmer S.V."/>
        </authorList>
    </citation>
    <scope>NUCLEOTIDE SEQUENCE</scope>
    <source>
        <strain evidence="8">K2</strain>
    </source>
</reference>
<gene>
    <name evidence="8" type="ORF">P5673_008555</name>
</gene>
<proteinExistence type="inferred from homology"/>
<comment type="subcellular location">
    <subcellularLocation>
        <location evidence="1">Membrane</location>
        <topology evidence="1">Multi-pass membrane protein</topology>
    </subcellularLocation>
</comment>
<dbReference type="AlphaFoldDB" id="A0AAD9QUN1"/>
<dbReference type="GO" id="GO:0038023">
    <property type="term" value="F:signaling receptor activity"/>
    <property type="evidence" value="ECO:0007669"/>
    <property type="project" value="TreeGrafter"/>
</dbReference>
<feature type="transmembrane region" description="Helical" evidence="7">
    <location>
        <begin position="307"/>
        <end position="328"/>
    </location>
</feature>
<feature type="transmembrane region" description="Helical" evidence="7">
    <location>
        <begin position="124"/>
        <end position="143"/>
    </location>
</feature>
<evidence type="ECO:0000256" key="3">
    <source>
        <dbReference type="ARBA" id="ARBA00022692"/>
    </source>
</evidence>
<dbReference type="GO" id="GO:0016020">
    <property type="term" value="C:membrane"/>
    <property type="evidence" value="ECO:0007669"/>
    <property type="project" value="UniProtKB-SubCell"/>
</dbReference>
<evidence type="ECO:0000313" key="8">
    <source>
        <dbReference type="EMBL" id="KAK2567698.1"/>
    </source>
</evidence>
<keyword evidence="8" id="KW-0675">Receptor</keyword>
<name>A0AAD9QUN1_ACRCE</name>
<evidence type="ECO:0000256" key="1">
    <source>
        <dbReference type="ARBA" id="ARBA00004141"/>
    </source>
</evidence>
<keyword evidence="3 7" id="KW-0812">Transmembrane</keyword>
<dbReference type="PANTHER" id="PTHR20855:SF143">
    <property type="entry name" value="MEMBRANE PROGESTIN RECEPTOR EPSILON"/>
    <property type="match status" value="1"/>
</dbReference>
<dbReference type="PANTHER" id="PTHR20855">
    <property type="entry name" value="ADIPOR/PROGESTIN RECEPTOR-RELATED"/>
    <property type="match status" value="1"/>
</dbReference>
<feature type="transmembrane region" description="Helical" evidence="7">
    <location>
        <begin position="190"/>
        <end position="209"/>
    </location>
</feature>
<feature type="binding site" evidence="6">
    <location>
        <position position="266"/>
    </location>
    <ligand>
        <name>Zn(2+)</name>
        <dbReference type="ChEBI" id="CHEBI:29105"/>
    </ligand>
</feature>
<evidence type="ECO:0000256" key="5">
    <source>
        <dbReference type="ARBA" id="ARBA00023136"/>
    </source>
</evidence>
<dbReference type="Proteomes" id="UP001249851">
    <property type="component" value="Unassembled WGS sequence"/>
</dbReference>
<comment type="similarity">
    <text evidence="2">Belongs to the ADIPOR family.</text>
</comment>
<feature type="transmembrane region" description="Helical" evidence="7">
    <location>
        <begin position="88"/>
        <end position="112"/>
    </location>
</feature>
<feature type="binding site" evidence="6">
    <location>
        <position position="110"/>
    </location>
    <ligand>
        <name>Zn(2+)</name>
        <dbReference type="ChEBI" id="CHEBI:29105"/>
    </ligand>
</feature>
<evidence type="ECO:0000256" key="4">
    <source>
        <dbReference type="ARBA" id="ARBA00022989"/>
    </source>
</evidence>
<evidence type="ECO:0000256" key="6">
    <source>
        <dbReference type="PIRSR" id="PIRSR604254-1"/>
    </source>
</evidence>
<keyword evidence="5 7" id="KW-0472">Membrane</keyword>